<keyword evidence="3" id="KW-1185">Reference proteome</keyword>
<reference evidence="2 3" key="1">
    <citation type="submission" date="2016-11" db="EMBL/GenBank/DDBJ databases">
        <authorList>
            <person name="Jaros S."/>
            <person name="Januszkiewicz K."/>
            <person name="Wedrychowicz H."/>
        </authorList>
    </citation>
    <scope>NUCLEOTIDE SEQUENCE [LARGE SCALE GENOMIC DNA]</scope>
</reference>
<protein>
    <submittedName>
        <fullName evidence="2">BQ5605_C002g01403 protein</fullName>
    </submittedName>
</protein>
<evidence type="ECO:0000313" key="3">
    <source>
        <dbReference type="Proteomes" id="UP000249464"/>
    </source>
</evidence>
<evidence type="ECO:0000256" key="1">
    <source>
        <dbReference type="SAM" id="MobiDB-lite"/>
    </source>
</evidence>
<organism evidence="2 3">
    <name type="scientific">Microbotryum silenes-dioicae</name>
    <dbReference type="NCBI Taxonomy" id="796604"/>
    <lineage>
        <taxon>Eukaryota</taxon>
        <taxon>Fungi</taxon>
        <taxon>Dikarya</taxon>
        <taxon>Basidiomycota</taxon>
        <taxon>Pucciniomycotina</taxon>
        <taxon>Microbotryomycetes</taxon>
        <taxon>Microbotryales</taxon>
        <taxon>Microbotryaceae</taxon>
        <taxon>Microbotryum</taxon>
    </lineage>
</organism>
<gene>
    <name evidence="2" type="primary">BQ5605_C002g01403</name>
    <name evidence="2" type="ORF">BQ5605_C002G01403</name>
</gene>
<name>A0A2X0LYP9_9BASI</name>
<evidence type="ECO:0000313" key="2">
    <source>
        <dbReference type="EMBL" id="SGY32725.1"/>
    </source>
</evidence>
<dbReference type="AlphaFoldDB" id="A0A2X0LYP9"/>
<accession>A0A2X0LYP9</accession>
<sequence>MVDVEGDGVAVSARSAGGAKKEAAATRSGRLCPSGLLAVIATDIAVSSDPSSLTPLPNKVSPFTVFGEESRGFCFVVLRRFGAGGIDFSSTWGLSPSTLTLPAMFPTRFGCKIT</sequence>
<proteinExistence type="predicted"/>
<dbReference type="Proteomes" id="UP000249464">
    <property type="component" value="Unassembled WGS sequence"/>
</dbReference>
<feature type="compositionally biased region" description="Low complexity" evidence="1">
    <location>
        <begin position="7"/>
        <end position="18"/>
    </location>
</feature>
<dbReference type="EMBL" id="FQNC01000041">
    <property type="protein sequence ID" value="SGY32725.1"/>
    <property type="molecule type" value="Genomic_DNA"/>
</dbReference>
<feature type="region of interest" description="Disordered" evidence="1">
    <location>
        <begin position="1"/>
        <end position="26"/>
    </location>
</feature>